<evidence type="ECO:0000313" key="3">
    <source>
        <dbReference type="EMBL" id="PSC03219.1"/>
    </source>
</evidence>
<keyword evidence="2" id="KW-1133">Transmembrane helix</keyword>
<feature type="compositionally biased region" description="Pro residues" evidence="1">
    <location>
        <begin position="140"/>
        <end position="152"/>
    </location>
</feature>
<name>A0A2T1HNX0_9HYPH</name>
<feature type="transmembrane region" description="Helical" evidence="2">
    <location>
        <begin position="62"/>
        <end position="87"/>
    </location>
</feature>
<dbReference type="AlphaFoldDB" id="A0A2T1HNX0"/>
<dbReference type="EMBL" id="PVZS01000029">
    <property type="protein sequence ID" value="PSC03219.1"/>
    <property type="molecule type" value="Genomic_DNA"/>
</dbReference>
<proteinExistence type="predicted"/>
<protein>
    <submittedName>
        <fullName evidence="3">Uncharacterized protein</fullName>
    </submittedName>
</protein>
<accession>A0A2T1HNX0</accession>
<keyword evidence="4" id="KW-1185">Reference proteome</keyword>
<dbReference type="Proteomes" id="UP000239772">
    <property type="component" value="Unassembled WGS sequence"/>
</dbReference>
<organism evidence="3 4">
    <name type="scientific">Alsobacter soli</name>
    <dbReference type="NCBI Taxonomy" id="2109933"/>
    <lineage>
        <taxon>Bacteria</taxon>
        <taxon>Pseudomonadati</taxon>
        <taxon>Pseudomonadota</taxon>
        <taxon>Alphaproteobacteria</taxon>
        <taxon>Hyphomicrobiales</taxon>
        <taxon>Alsobacteraceae</taxon>
        <taxon>Alsobacter</taxon>
    </lineage>
</organism>
<feature type="compositionally biased region" description="Low complexity" evidence="1">
    <location>
        <begin position="124"/>
        <end position="139"/>
    </location>
</feature>
<keyword evidence="2" id="KW-0472">Membrane</keyword>
<keyword evidence="2" id="KW-0812">Transmembrane</keyword>
<reference evidence="4" key="1">
    <citation type="submission" date="2018-03" db="EMBL/GenBank/DDBJ databases">
        <authorList>
            <person name="Sun L."/>
            <person name="Liu H."/>
            <person name="Chen W."/>
            <person name="Huang K."/>
            <person name="Liu W."/>
            <person name="Gao X."/>
        </authorList>
    </citation>
    <scope>NUCLEOTIDE SEQUENCE [LARGE SCALE GENOMIC DNA]</scope>
    <source>
        <strain evidence="4">SH9</strain>
    </source>
</reference>
<gene>
    <name evidence="3" type="ORF">SLNSH_19950</name>
</gene>
<evidence type="ECO:0000313" key="4">
    <source>
        <dbReference type="Proteomes" id="UP000239772"/>
    </source>
</evidence>
<evidence type="ECO:0000256" key="2">
    <source>
        <dbReference type="SAM" id="Phobius"/>
    </source>
</evidence>
<comment type="caution">
    <text evidence="3">The sequence shown here is derived from an EMBL/GenBank/DDBJ whole genome shotgun (WGS) entry which is preliminary data.</text>
</comment>
<feature type="region of interest" description="Disordered" evidence="1">
    <location>
        <begin position="96"/>
        <end position="170"/>
    </location>
</feature>
<sequence length="264" mass="27579">MDRTALVSSGLGAAIVEGFSQQVPTMFGNRRQVFLLIHRDAGQQRHGAELMQSAAMSNGAKIIVQIVRTLGLLVFMATCIGVGYLALVTHFPSSEGPTADAGKIGPVLTQPRPAPIVPVKTEPAPRQDAPATQAAAIPAQPAPGPAAVPAPPAQAAAAAPPEPAPVIPAAPAAPSRRAWMAADAAELETGALAPSAGTPRLEELTPRQRKRLRRAALAQEAGPARRYAPGSAGCEHYRSFDPVSQTYRSFDGRIRECRVQSASR</sequence>
<evidence type="ECO:0000256" key="1">
    <source>
        <dbReference type="SAM" id="MobiDB-lite"/>
    </source>
</evidence>
<feature type="region of interest" description="Disordered" evidence="1">
    <location>
        <begin position="210"/>
        <end position="233"/>
    </location>
</feature>